<evidence type="ECO:0000313" key="3">
    <source>
        <dbReference type="Proteomes" id="UP000199013"/>
    </source>
</evidence>
<dbReference type="AlphaFoldDB" id="A0A1C3NT85"/>
<organism evidence="2 3">
    <name type="scientific">Candidatus Protofrankia californiensis</name>
    <dbReference type="NCBI Taxonomy" id="1839754"/>
    <lineage>
        <taxon>Bacteria</taxon>
        <taxon>Bacillati</taxon>
        <taxon>Actinomycetota</taxon>
        <taxon>Actinomycetes</taxon>
        <taxon>Frankiales</taxon>
        <taxon>Frankiaceae</taxon>
        <taxon>Protofrankia</taxon>
    </lineage>
</organism>
<reference evidence="3" key="1">
    <citation type="submission" date="2016-02" db="EMBL/GenBank/DDBJ databases">
        <authorList>
            <person name="Wibberg D."/>
        </authorList>
    </citation>
    <scope>NUCLEOTIDE SEQUENCE [LARGE SCALE GENOMIC DNA]</scope>
</reference>
<dbReference type="EMBL" id="FLUV01000130">
    <property type="protein sequence ID" value="SBW17657.1"/>
    <property type="molecule type" value="Genomic_DNA"/>
</dbReference>
<dbReference type="PANTHER" id="PTHR30024:SF48">
    <property type="entry name" value="ABC TRANSPORTER SUBSTRATE-BINDING PROTEIN"/>
    <property type="match status" value="1"/>
</dbReference>
<dbReference type="InterPro" id="IPR015168">
    <property type="entry name" value="SsuA/THI5"/>
</dbReference>
<dbReference type="SUPFAM" id="SSF53850">
    <property type="entry name" value="Periplasmic binding protein-like II"/>
    <property type="match status" value="1"/>
</dbReference>
<accession>A0A1C3NT85</accession>
<evidence type="ECO:0000259" key="1">
    <source>
        <dbReference type="Pfam" id="PF09084"/>
    </source>
</evidence>
<proteinExistence type="predicted"/>
<dbReference type="Proteomes" id="UP000199013">
    <property type="component" value="Unassembled WGS sequence"/>
</dbReference>
<dbReference type="Pfam" id="PF09084">
    <property type="entry name" value="NMT1"/>
    <property type="match status" value="1"/>
</dbReference>
<name>A0A1C3NT85_9ACTN</name>
<dbReference type="PANTHER" id="PTHR30024">
    <property type="entry name" value="ALIPHATIC SULFONATES-BINDING PROTEIN-RELATED"/>
    <property type="match status" value="1"/>
</dbReference>
<keyword evidence="3" id="KW-1185">Reference proteome</keyword>
<gene>
    <name evidence="2" type="ORF">FDG2_0317</name>
</gene>
<sequence>MAAGNLDLASASEIPPIFASQSAGGGNFKVIAVLQGNTLLQELLVPKGSPVKSVADLKGKKIGYVASTTAHYFLFKLLEQAGLGWNDVEPVKLTVPNGVTALLSGNIDALATYGTAVITAKQAGATTLGSGEKILSGNFNYAATPKAIADPALHAAITDFLGRQQKAYAWARAHPDDWAKVTAEQTKQPLAQALEVFRTGEEQRPFKLLPTSPAAIASEQDVADVFVKAELLKSKVDVADYWSTAFNVEIEKIGA</sequence>
<dbReference type="Gene3D" id="3.40.190.10">
    <property type="entry name" value="Periplasmic binding protein-like II"/>
    <property type="match status" value="2"/>
</dbReference>
<evidence type="ECO:0000313" key="2">
    <source>
        <dbReference type="EMBL" id="SBW17657.1"/>
    </source>
</evidence>
<feature type="domain" description="SsuA/THI5-like" evidence="1">
    <location>
        <begin position="21"/>
        <end position="176"/>
    </location>
</feature>
<protein>
    <submittedName>
        <fullName evidence="2">Family 1 extracellular solute-binding protein</fullName>
    </submittedName>
</protein>